<evidence type="ECO:0000256" key="1">
    <source>
        <dbReference type="ARBA" id="ARBA00022729"/>
    </source>
</evidence>
<accession>A0A1M6GPB1</accession>
<dbReference type="InterPro" id="IPR021655">
    <property type="entry name" value="Put_metal-bd"/>
</dbReference>
<dbReference type="Proteomes" id="UP000184396">
    <property type="component" value="Unassembled WGS sequence"/>
</dbReference>
<dbReference type="Gene3D" id="2.60.40.3080">
    <property type="match status" value="1"/>
</dbReference>
<evidence type="ECO:0000259" key="2">
    <source>
        <dbReference type="Pfam" id="PF18962"/>
    </source>
</evidence>
<organism evidence="3 4">
    <name type="scientific">Algibacter luteus</name>
    <dbReference type="NCBI Taxonomy" id="1178825"/>
    <lineage>
        <taxon>Bacteria</taxon>
        <taxon>Pseudomonadati</taxon>
        <taxon>Bacteroidota</taxon>
        <taxon>Flavobacteriia</taxon>
        <taxon>Flavobacteriales</taxon>
        <taxon>Flavobacteriaceae</taxon>
        <taxon>Algibacter</taxon>
    </lineage>
</organism>
<keyword evidence="1" id="KW-0732">Signal</keyword>
<dbReference type="eggNOG" id="COG2866">
    <property type="taxonomic scope" value="Bacteria"/>
</dbReference>
<dbReference type="EMBL" id="FQYK01000009">
    <property type="protein sequence ID" value="SHJ11748.1"/>
    <property type="molecule type" value="Genomic_DNA"/>
</dbReference>
<dbReference type="InterPro" id="IPR026444">
    <property type="entry name" value="Secre_tail"/>
</dbReference>
<dbReference type="NCBIfam" id="TIGR04183">
    <property type="entry name" value="Por_Secre_tail"/>
    <property type="match status" value="1"/>
</dbReference>
<dbReference type="RefSeq" id="WP_143148145.1">
    <property type="nucleotide sequence ID" value="NZ_FQYK01000009.1"/>
</dbReference>
<reference evidence="3 4" key="1">
    <citation type="submission" date="2016-11" db="EMBL/GenBank/DDBJ databases">
        <authorList>
            <person name="Jaros S."/>
            <person name="Januszkiewicz K."/>
            <person name="Wedrychowicz H."/>
        </authorList>
    </citation>
    <scope>NUCLEOTIDE SEQUENCE [LARGE SCALE GENOMIC DNA]</scope>
    <source>
        <strain evidence="3 4">CGMCC 1.12213</strain>
    </source>
</reference>
<gene>
    <name evidence="3" type="ORF">SAMN05216261_2832</name>
</gene>
<feature type="domain" description="Secretion system C-terminal sorting" evidence="2">
    <location>
        <begin position="211"/>
        <end position="279"/>
    </location>
</feature>
<evidence type="ECO:0000313" key="4">
    <source>
        <dbReference type="Proteomes" id="UP000184396"/>
    </source>
</evidence>
<keyword evidence="4" id="KW-1185">Reference proteome</keyword>
<protein>
    <submittedName>
        <fullName evidence="3">Por secretion system C-terminal sorting domain-containing protein</fullName>
    </submittedName>
</protein>
<dbReference type="Pfam" id="PF18962">
    <property type="entry name" value="Por_Secre_tail"/>
    <property type="match status" value="1"/>
</dbReference>
<dbReference type="Pfam" id="PF11617">
    <property type="entry name" value="Cu-binding_MopE"/>
    <property type="match status" value="2"/>
</dbReference>
<feature type="non-terminal residue" evidence="3">
    <location>
        <position position="1"/>
    </location>
</feature>
<name>A0A1M6GPB1_9FLAO</name>
<dbReference type="OrthoDB" id="1652165at2"/>
<sequence length="290" mass="31289">WSGVALRCNPTSSVVWQCSGSYIQLLVVKNGTRSGKGLITYPVVEGDVIRGEVLGTTYKVFINGTLAHSINNPSGANTSGNPGIMVEGYAMDDWSGGDINLNAADCDDNNSAINPGATEVPYNGVDDDCDPLTLDDDLDGDGFDIANDCDDTDANVNPGATEIVGNGIDDDCNPETSDNGAASIVSLSSQETVERTLGDNQLMKLEKYIKLYPNPFDDTITIKLPLSLNNNEFNIKIFDISGRLVYSQKYLSTNKTINLIDLNNLERATYLLKISSMNDGNSIFKSLIKY</sequence>
<proteinExistence type="predicted"/>
<dbReference type="AlphaFoldDB" id="A0A1M6GPB1"/>
<evidence type="ECO:0000313" key="3">
    <source>
        <dbReference type="EMBL" id="SHJ11748.1"/>
    </source>
</evidence>